<sequence length="76" mass="8691">MHPSYPSGYRSARRGFRSERNGPRWLVTAYRRGRPKRYKRVLAVRANIVGGRRHDVDHEFDTVLDGSGPGCHVIEG</sequence>
<proteinExistence type="predicted"/>
<protein>
    <submittedName>
        <fullName evidence="1">Uncharacterized protein</fullName>
    </submittedName>
</protein>
<evidence type="ECO:0000313" key="1">
    <source>
        <dbReference type="EMBL" id="GAA0926722.1"/>
    </source>
</evidence>
<name>A0ABP3ZVA8_9ACTN</name>
<gene>
    <name evidence="1" type="ORF">GCM10009554_07130</name>
</gene>
<accession>A0ABP3ZVA8</accession>
<evidence type="ECO:0000313" key="2">
    <source>
        <dbReference type="Proteomes" id="UP001500542"/>
    </source>
</evidence>
<dbReference type="EMBL" id="BAAAHK010000002">
    <property type="protein sequence ID" value="GAA0926722.1"/>
    <property type="molecule type" value="Genomic_DNA"/>
</dbReference>
<keyword evidence="2" id="KW-1185">Reference proteome</keyword>
<reference evidence="2" key="1">
    <citation type="journal article" date="2019" name="Int. J. Syst. Evol. Microbiol.">
        <title>The Global Catalogue of Microorganisms (GCM) 10K type strain sequencing project: providing services to taxonomists for standard genome sequencing and annotation.</title>
        <authorList>
            <consortium name="The Broad Institute Genomics Platform"/>
            <consortium name="The Broad Institute Genome Sequencing Center for Infectious Disease"/>
            <person name="Wu L."/>
            <person name="Ma J."/>
        </authorList>
    </citation>
    <scope>NUCLEOTIDE SEQUENCE [LARGE SCALE GENOMIC DNA]</scope>
    <source>
        <strain evidence="2">JCM 10977</strain>
    </source>
</reference>
<dbReference type="Proteomes" id="UP001500542">
    <property type="component" value="Unassembled WGS sequence"/>
</dbReference>
<comment type="caution">
    <text evidence="1">The sequence shown here is derived from an EMBL/GenBank/DDBJ whole genome shotgun (WGS) entry which is preliminary data.</text>
</comment>
<organism evidence="1 2">
    <name type="scientific">Kribbella koreensis</name>
    <dbReference type="NCBI Taxonomy" id="57909"/>
    <lineage>
        <taxon>Bacteria</taxon>
        <taxon>Bacillati</taxon>
        <taxon>Actinomycetota</taxon>
        <taxon>Actinomycetes</taxon>
        <taxon>Propionibacteriales</taxon>
        <taxon>Kribbellaceae</taxon>
        <taxon>Kribbella</taxon>
    </lineage>
</organism>